<keyword evidence="1" id="KW-0472">Membrane</keyword>
<organism evidence="2 3">
    <name type="scientific">Methylobacterium nodulans (strain LMG 21967 / CNCM I-2342 / ORS 2060)</name>
    <dbReference type="NCBI Taxonomy" id="460265"/>
    <lineage>
        <taxon>Bacteria</taxon>
        <taxon>Pseudomonadati</taxon>
        <taxon>Pseudomonadota</taxon>
        <taxon>Alphaproteobacteria</taxon>
        <taxon>Hyphomicrobiales</taxon>
        <taxon>Methylobacteriaceae</taxon>
        <taxon>Methylobacterium</taxon>
    </lineage>
</organism>
<protein>
    <submittedName>
        <fullName evidence="2">Uncharacterized protein</fullName>
    </submittedName>
</protein>
<proteinExistence type="predicted"/>
<dbReference type="KEGG" id="mno:Mnod_2471"/>
<evidence type="ECO:0000313" key="2">
    <source>
        <dbReference type="EMBL" id="ACL57441.1"/>
    </source>
</evidence>
<evidence type="ECO:0000256" key="1">
    <source>
        <dbReference type="SAM" id="Phobius"/>
    </source>
</evidence>
<accession>B8ICN0</accession>
<sequence>MADLVLGFLKTAALVAFISLAVLHVHLERKSVQLPSKAEATPALSQAAYIPRQ</sequence>
<feature type="transmembrane region" description="Helical" evidence="1">
    <location>
        <begin position="6"/>
        <end position="27"/>
    </location>
</feature>
<evidence type="ECO:0000313" key="3">
    <source>
        <dbReference type="Proteomes" id="UP000008207"/>
    </source>
</evidence>
<dbReference type="AlphaFoldDB" id="B8ICN0"/>
<keyword evidence="1" id="KW-1133">Transmembrane helix</keyword>
<name>B8ICN0_METNO</name>
<keyword evidence="3" id="KW-1185">Reference proteome</keyword>
<reference evidence="2 3" key="1">
    <citation type="submission" date="2009-01" db="EMBL/GenBank/DDBJ databases">
        <title>Complete sequence of chromosome of Methylobacterium nodulans ORS 2060.</title>
        <authorList>
            <consortium name="US DOE Joint Genome Institute"/>
            <person name="Lucas S."/>
            <person name="Copeland A."/>
            <person name="Lapidus A."/>
            <person name="Glavina del Rio T."/>
            <person name="Dalin E."/>
            <person name="Tice H."/>
            <person name="Bruce D."/>
            <person name="Goodwin L."/>
            <person name="Pitluck S."/>
            <person name="Sims D."/>
            <person name="Brettin T."/>
            <person name="Detter J.C."/>
            <person name="Han C."/>
            <person name="Larimer F."/>
            <person name="Land M."/>
            <person name="Hauser L."/>
            <person name="Kyrpides N."/>
            <person name="Ivanova N."/>
            <person name="Marx C.J."/>
            <person name="Richardson P."/>
        </authorList>
    </citation>
    <scope>NUCLEOTIDE SEQUENCE [LARGE SCALE GENOMIC DNA]</scope>
    <source>
        <strain evidence="3">LMG 21967 / CNCM I-2342 / ORS 2060</strain>
    </source>
</reference>
<dbReference type="EMBL" id="CP001349">
    <property type="protein sequence ID" value="ACL57441.1"/>
    <property type="molecule type" value="Genomic_DNA"/>
</dbReference>
<dbReference type="RefSeq" id="WP_015929121.1">
    <property type="nucleotide sequence ID" value="NC_011894.1"/>
</dbReference>
<gene>
    <name evidence="2" type="ordered locus">Mnod_2471</name>
</gene>
<keyword evidence="1" id="KW-0812">Transmembrane</keyword>
<dbReference type="Proteomes" id="UP000008207">
    <property type="component" value="Chromosome"/>
</dbReference>
<dbReference type="HOGENOM" id="CLU_3063337_0_0_5"/>